<feature type="chain" id="PRO_5001610982" evidence="1">
    <location>
        <begin position="26"/>
        <end position="238"/>
    </location>
</feature>
<gene>
    <name evidence="2" type="ORF">TSPGSL018_10314</name>
</gene>
<dbReference type="AlphaFoldDB" id="A0A061S5F7"/>
<evidence type="ECO:0000313" key="2">
    <source>
        <dbReference type="EMBL" id="JAC80422.1"/>
    </source>
</evidence>
<organism evidence="2">
    <name type="scientific">Tetraselmis sp. GSL018</name>
    <dbReference type="NCBI Taxonomy" id="582737"/>
    <lineage>
        <taxon>Eukaryota</taxon>
        <taxon>Viridiplantae</taxon>
        <taxon>Chlorophyta</taxon>
        <taxon>core chlorophytes</taxon>
        <taxon>Chlorodendrophyceae</taxon>
        <taxon>Chlorodendrales</taxon>
        <taxon>Chlorodendraceae</taxon>
        <taxon>Tetraselmis</taxon>
    </lineage>
</organism>
<feature type="signal peptide" evidence="1">
    <location>
        <begin position="1"/>
        <end position="25"/>
    </location>
</feature>
<sequence>MGPQVFWKFLLCSATAFLCLLATKSCLVDLQAASHQSFAAVDSFATVREFVEDVISNLMKRRLGRNDVAGARRAERLKAWLSTFGMYRGLPRLFASLCWNFATGGWRDASWILGSTHGSLGRLAGEFSSAYFSGQLPEWFRGNRKIIERAAKTAWKAAAKANGGKENPNGLSQISSVSTREKHYSKEFRTGISISLASLYLNHNLYISSLLLSSFKLPPRHLILSSTYTFLSPAKHIF</sequence>
<proteinExistence type="predicted"/>
<protein>
    <submittedName>
        <fullName evidence="2">Uncharacterized protein</fullName>
    </submittedName>
</protein>
<reference evidence="2" key="1">
    <citation type="submission" date="2014-05" db="EMBL/GenBank/DDBJ databases">
        <title>The transcriptome of the halophilic microalga Tetraselmis sp. GSL018 isolated from the Great Salt Lake, Utah.</title>
        <authorList>
            <person name="Jinkerson R.E."/>
            <person name="D'Adamo S."/>
            <person name="Posewitz M.C."/>
        </authorList>
    </citation>
    <scope>NUCLEOTIDE SEQUENCE</scope>
    <source>
        <strain evidence="2">GSL018</strain>
    </source>
</reference>
<accession>A0A061S5F7</accession>
<name>A0A061S5F7_9CHLO</name>
<keyword evidence="1" id="KW-0732">Signal</keyword>
<evidence type="ECO:0000256" key="1">
    <source>
        <dbReference type="SAM" id="SignalP"/>
    </source>
</evidence>
<dbReference type="EMBL" id="GBEZ01004824">
    <property type="protein sequence ID" value="JAC80422.1"/>
    <property type="molecule type" value="Transcribed_RNA"/>
</dbReference>